<feature type="chain" id="PRO_5039279165" evidence="7">
    <location>
        <begin position="28"/>
        <end position="931"/>
    </location>
</feature>
<evidence type="ECO:0000313" key="8">
    <source>
        <dbReference type="EMBL" id="HIZ31607.1"/>
    </source>
</evidence>
<evidence type="ECO:0000313" key="9">
    <source>
        <dbReference type="Proteomes" id="UP000824035"/>
    </source>
</evidence>
<accession>A0A9D2E692</accession>
<dbReference type="InterPro" id="IPR042229">
    <property type="entry name" value="Listeria/Bacterioides_rpt_sf"/>
</dbReference>
<evidence type="ECO:0000256" key="6">
    <source>
        <dbReference type="SAM" id="Phobius"/>
    </source>
</evidence>
<feature type="region of interest" description="Disordered" evidence="5">
    <location>
        <begin position="776"/>
        <end position="799"/>
    </location>
</feature>
<keyword evidence="2" id="KW-0433">Leucine-rich repeat</keyword>
<evidence type="ECO:0000256" key="1">
    <source>
        <dbReference type="ARBA" id="ARBA00004196"/>
    </source>
</evidence>
<evidence type="ECO:0000256" key="3">
    <source>
        <dbReference type="ARBA" id="ARBA00022737"/>
    </source>
</evidence>
<dbReference type="Gene3D" id="2.60.40.4270">
    <property type="entry name" value="Listeria-Bacteroides repeat domain"/>
    <property type="match status" value="2"/>
</dbReference>
<dbReference type="SUPFAM" id="SSF52058">
    <property type="entry name" value="L domain-like"/>
    <property type="match status" value="1"/>
</dbReference>
<keyword evidence="6" id="KW-0472">Membrane</keyword>
<dbReference type="InterPro" id="IPR052574">
    <property type="entry name" value="CDIRP"/>
</dbReference>
<keyword evidence="6" id="KW-1133">Transmembrane helix</keyword>
<feature type="region of interest" description="Disordered" evidence="5">
    <location>
        <begin position="812"/>
        <end position="895"/>
    </location>
</feature>
<keyword evidence="6" id="KW-0812">Transmembrane</keyword>
<feature type="transmembrane region" description="Helical" evidence="6">
    <location>
        <begin position="905"/>
        <end position="925"/>
    </location>
</feature>
<reference evidence="8" key="2">
    <citation type="submission" date="2021-04" db="EMBL/GenBank/DDBJ databases">
        <authorList>
            <person name="Gilroy R."/>
        </authorList>
    </citation>
    <scope>NUCLEOTIDE SEQUENCE</scope>
    <source>
        <strain evidence="8">ChiGjej4B4-18154</strain>
    </source>
</reference>
<evidence type="ECO:0000256" key="5">
    <source>
        <dbReference type="SAM" id="MobiDB-lite"/>
    </source>
</evidence>
<feature type="compositionally biased region" description="Low complexity" evidence="5">
    <location>
        <begin position="834"/>
        <end position="857"/>
    </location>
</feature>
<evidence type="ECO:0000256" key="4">
    <source>
        <dbReference type="SAM" id="Coils"/>
    </source>
</evidence>
<dbReference type="EMBL" id="DXBV01000105">
    <property type="protein sequence ID" value="HIZ31607.1"/>
    <property type="molecule type" value="Genomic_DNA"/>
</dbReference>
<dbReference type="PANTHER" id="PTHR47566">
    <property type="match status" value="1"/>
</dbReference>
<dbReference type="Gene3D" id="3.80.10.10">
    <property type="entry name" value="Ribonuclease Inhibitor"/>
    <property type="match status" value="1"/>
</dbReference>
<evidence type="ECO:0000256" key="2">
    <source>
        <dbReference type="ARBA" id="ARBA00022614"/>
    </source>
</evidence>
<dbReference type="InterPro" id="IPR013378">
    <property type="entry name" value="InlB-like_B-rpt"/>
</dbReference>
<feature type="compositionally biased region" description="Low complexity" evidence="5">
    <location>
        <begin position="873"/>
        <end position="886"/>
    </location>
</feature>
<dbReference type="InterPro" id="IPR032675">
    <property type="entry name" value="LRR_dom_sf"/>
</dbReference>
<proteinExistence type="predicted"/>
<sequence>MRTLLKTLCVTLALALAALALPAGVFALGQDVDINETNFPDRIFRNWLLDEGNLNGMGADGVLTSVELAQITALDLSDLGIGDLTGIGHFAALEQLNVNNNRLASLDLRQNTRLRSLYCATNVLEHLDVTGCPELVDLNCERNRLTSLDLSGNPKLVQLYCRHNSLEHLDVSRNPELVFIETFDNSLTSFDCTMLKKLEFLHIDYNKLTTLDMSSNPALAGNGFVAANNHLTSLVLPDVPGMTVEAEVFYEQNPLTGYDNVEWYLDPSFTRPVSPEDVLPANGQTLFARWVPNPYTVYYRPNGGQGSMEPQPAVYGTSFALTPNAFTRTGYTFASWHTYSDGVGGVTYLDGAVVENLAGKNSSRTAVYLYAQWLPNTSTIHFDAGSGEGTMEDITATYDKSVTLPNNAFTNTEGVFLGWVQSDSADQPEYFAGQSVRNLTAENGGSVTFYPVWKPLSAIKDSFQAALDTLKGSYSSADYYNEDWALIEKAYNTAKTAIDTATAEQVESLQQTLNEAAQAMSAVPTRTARAEELAQHWTAQFASILGELNAPVSMADRVDRQADVGDALRGSAANALAAHSQLSDPASALAAANEARALLESQLTRLQAMERALGWMGQAEDWYGKPMSEATSGTVDELAALEQSLSALDADARFFCDPAAVSSISEKARLAREKQEALKELEAEYARLTQWDYTEQNLKLLDETADALRREIETAEASGMPAALLVGGKVQLEQVDPIPKAPSVTVWPTAAPLTKGQALSASALAGGKADVPGTFARKEPDARPQSGGSFTVVFTPSDTRRYKPAEQAVQLTVQEPPATPSPLPTPVPTPVVTPAPTAAPGSAATPVPVKPAATPAPTATPAPSASPAPSPSAAPSASPVPESTPAGTPSVDADEPAAGGALPGFALPLLVLGTAAVIAAVVLVVRARRRP</sequence>
<feature type="compositionally biased region" description="Polar residues" evidence="5">
    <location>
        <begin position="786"/>
        <end position="797"/>
    </location>
</feature>
<keyword evidence="3" id="KW-0677">Repeat</keyword>
<keyword evidence="4" id="KW-0175">Coiled coil</keyword>
<dbReference type="GO" id="GO:0035591">
    <property type="term" value="F:signaling adaptor activity"/>
    <property type="evidence" value="ECO:0007669"/>
    <property type="project" value="TreeGrafter"/>
</dbReference>
<protein>
    <submittedName>
        <fullName evidence="8">InlB B-repeat-containing protein</fullName>
    </submittedName>
</protein>
<dbReference type="Proteomes" id="UP000824035">
    <property type="component" value="Unassembled WGS sequence"/>
</dbReference>
<evidence type="ECO:0000256" key="7">
    <source>
        <dbReference type="SAM" id="SignalP"/>
    </source>
</evidence>
<reference evidence="8" key="1">
    <citation type="journal article" date="2021" name="PeerJ">
        <title>Extensive microbial diversity within the chicken gut microbiome revealed by metagenomics and culture.</title>
        <authorList>
            <person name="Gilroy R."/>
            <person name="Ravi A."/>
            <person name="Getino M."/>
            <person name="Pursley I."/>
            <person name="Horton D.L."/>
            <person name="Alikhan N.F."/>
            <person name="Baker D."/>
            <person name="Gharbi K."/>
            <person name="Hall N."/>
            <person name="Watson M."/>
            <person name="Adriaenssens E.M."/>
            <person name="Foster-Nyarko E."/>
            <person name="Jarju S."/>
            <person name="Secka A."/>
            <person name="Antonio M."/>
            <person name="Oren A."/>
            <person name="Chaudhuri R.R."/>
            <person name="La Ragione R."/>
            <person name="Hildebrand F."/>
            <person name="Pallen M.J."/>
        </authorList>
    </citation>
    <scope>NUCLEOTIDE SEQUENCE</scope>
    <source>
        <strain evidence="8">ChiGjej4B4-18154</strain>
    </source>
</reference>
<name>A0A9D2E692_9FIRM</name>
<feature type="compositionally biased region" description="Pro residues" evidence="5">
    <location>
        <begin position="817"/>
        <end position="833"/>
    </location>
</feature>
<dbReference type="Pfam" id="PF09479">
    <property type="entry name" value="Flg_new"/>
    <property type="match status" value="2"/>
</dbReference>
<dbReference type="GO" id="GO:0030313">
    <property type="term" value="C:cell envelope"/>
    <property type="evidence" value="ECO:0007669"/>
    <property type="project" value="UniProtKB-SubCell"/>
</dbReference>
<feature type="compositionally biased region" description="Pro residues" evidence="5">
    <location>
        <begin position="858"/>
        <end position="872"/>
    </location>
</feature>
<dbReference type="AlphaFoldDB" id="A0A9D2E692"/>
<keyword evidence="7" id="KW-0732">Signal</keyword>
<feature type="signal peptide" evidence="7">
    <location>
        <begin position="1"/>
        <end position="27"/>
    </location>
</feature>
<comment type="caution">
    <text evidence="8">The sequence shown here is derived from an EMBL/GenBank/DDBJ whole genome shotgun (WGS) entry which is preliminary data.</text>
</comment>
<comment type="subcellular location">
    <subcellularLocation>
        <location evidence="1">Cell envelope</location>
    </subcellularLocation>
</comment>
<dbReference type="PANTHER" id="PTHR47566:SF1">
    <property type="entry name" value="PROTEIN NUD1"/>
    <property type="match status" value="1"/>
</dbReference>
<gene>
    <name evidence="8" type="ORF">H9813_10325</name>
</gene>
<feature type="coiled-coil region" evidence="4">
    <location>
        <begin position="664"/>
        <end position="718"/>
    </location>
</feature>
<organism evidence="8 9">
    <name type="scientific">Candidatus Allofournierella merdipullorum</name>
    <dbReference type="NCBI Taxonomy" id="2838595"/>
    <lineage>
        <taxon>Bacteria</taxon>
        <taxon>Bacillati</taxon>
        <taxon>Bacillota</taxon>
        <taxon>Clostridia</taxon>
        <taxon>Eubacteriales</taxon>
        <taxon>Oscillospiraceae</taxon>
        <taxon>Allofournierella</taxon>
    </lineage>
</organism>